<evidence type="ECO:0000313" key="2">
    <source>
        <dbReference type="Proteomes" id="UP000007819"/>
    </source>
</evidence>
<dbReference type="AlphaFoldDB" id="A0A8R2NRY3"/>
<name>A0A8R2NRY3_ACYPI</name>
<dbReference type="OrthoDB" id="6608681at2759"/>
<dbReference type="RefSeq" id="XP_029346599.1">
    <property type="nucleotide sequence ID" value="XM_029490739.1"/>
</dbReference>
<dbReference type="KEGG" id="api:100569310"/>
<dbReference type="EnsemblMetazoa" id="XM_029490739.1">
    <property type="protein sequence ID" value="XP_029346599.1"/>
    <property type="gene ID" value="LOC100569310"/>
</dbReference>
<evidence type="ECO:0000313" key="1">
    <source>
        <dbReference type="EnsemblMetazoa" id="XP_029346599.1"/>
    </source>
</evidence>
<organism evidence="1 2">
    <name type="scientific">Acyrthosiphon pisum</name>
    <name type="common">Pea aphid</name>
    <dbReference type="NCBI Taxonomy" id="7029"/>
    <lineage>
        <taxon>Eukaryota</taxon>
        <taxon>Metazoa</taxon>
        <taxon>Ecdysozoa</taxon>
        <taxon>Arthropoda</taxon>
        <taxon>Hexapoda</taxon>
        <taxon>Insecta</taxon>
        <taxon>Pterygota</taxon>
        <taxon>Neoptera</taxon>
        <taxon>Paraneoptera</taxon>
        <taxon>Hemiptera</taxon>
        <taxon>Sternorrhyncha</taxon>
        <taxon>Aphidomorpha</taxon>
        <taxon>Aphidoidea</taxon>
        <taxon>Aphididae</taxon>
        <taxon>Macrosiphini</taxon>
        <taxon>Acyrthosiphon</taxon>
    </lineage>
</organism>
<dbReference type="Proteomes" id="UP000007819">
    <property type="component" value="Chromosome A2"/>
</dbReference>
<reference evidence="2" key="1">
    <citation type="submission" date="2010-06" db="EMBL/GenBank/DDBJ databases">
        <authorList>
            <person name="Jiang H."/>
            <person name="Abraham K."/>
            <person name="Ali S."/>
            <person name="Alsbrooks S.L."/>
            <person name="Anim B.N."/>
            <person name="Anosike U.S."/>
            <person name="Attaway T."/>
            <person name="Bandaranaike D.P."/>
            <person name="Battles P.K."/>
            <person name="Bell S.N."/>
            <person name="Bell A.V."/>
            <person name="Beltran B."/>
            <person name="Bickham C."/>
            <person name="Bustamante Y."/>
            <person name="Caleb T."/>
            <person name="Canada A."/>
            <person name="Cardenas V."/>
            <person name="Carter K."/>
            <person name="Chacko J."/>
            <person name="Chandrabose M.N."/>
            <person name="Chavez D."/>
            <person name="Chavez A."/>
            <person name="Chen L."/>
            <person name="Chu H.-S."/>
            <person name="Claassen K.J."/>
            <person name="Cockrell R."/>
            <person name="Collins M."/>
            <person name="Cooper J.A."/>
            <person name="Cree A."/>
            <person name="Curry S.M."/>
            <person name="Da Y."/>
            <person name="Dao M.D."/>
            <person name="Das B."/>
            <person name="Davila M.-L."/>
            <person name="Davy-Carroll L."/>
            <person name="Denson S."/>
            <person name="Dinh H."/>
            <person name="Ebong V.E."/>
            <person name="Edwards J.R."/>
            <person name="Egan A."/>
            <person name="El-Daye J."/>
            <person name="Escobedo L."/>
            <person name="Fernandez S."/>
            <person name="Fernando P.R."/>
            <person name="Flagg N."/>
            <person name="Forbes L.D."/>
            <person name="Fowler R.G."/>
            <person name="Fu Q."/>
            <person name="Gabisi R.A."/>
            <person name="Ganer J."/>
            <person name="Garbino Pronczuk A."/>
            <person name="Garcia R.M."/>
            <person name="Garner T."/>
            <person name="Garrett T.E."/>
            <person name="Gonzalez D.A."/>
            <person name="Hamid H."/>
            <person name="Hawkins E.S."/>
            <person name="Hirani K."/>
            <person name="Hogues M.E."/>
            <person name="Hollins B."/>
            <person name="Hsiao C.-H."/>
            <person name="Jabil R."/>
            <person name="James M.L."/>
            <person name="Jhangiani S.N."/>
            <person name="Johnson B."/>
            <person name="Johnson Q."/>
            <person name="Joshi V."/>
            <person name="Kalu J.B."/>
            <person name="Kam C."/>
            <person name="Kashfia A."/>
            <person name="Keebler J."/>
            <person name="Kisamo H."/>
            <person name="Kovar C.L."/>
            <person name="Lago L.A."/>
            <person name="Lai C.-Y."/>
            <person name="Laidlaw J."/>
            <person name="Lara F."/>
            <person name="Le T.-K."/>
            <person name="Lee S.L."/>
            <person name="Legall F.H."/>
            <person name="Lemon S.J."/>
            <person name="Lewis L.R."/>
            <person name="Li B."/>
            <person name="Liu Y."/>
            <person name="Liu Y.-S."/>
            <person name="Lopez J."/>
            <person name="Lozado R.J."/>
            <person name="Lu J."/>
            <person name="Madu R.C."/>
            <person name="Maheshwari M."/>
            <person name="Maheshwari R."/>
            <person name="Malloy K."/>
            <person name="Martinez E."/>
            <person name="Mathew T."/>
            <person name="Mercado I.C."/>
            <person name="Mercado C."/>
            <person name="Meyer B."/>
            <person name="Montgomery K."/>
            <person name="Morgan M.B."/>
            <person name="Munidasa M."/>
            <person name="Nazareth L.V."/>
            <person name="Nelson J."/>
            <person name="Ng B.M."/>
            <person name="Nguyen N.B."/>
            <person name="Nguyen P.Q."/>
            <person name="Nguyen T."/>
            <person name="Obregon M."/>
            <person name="Okwuonu G.O."/>
            <person name="Onwere C.G."/>
            <person name="Orozco G."/>
            <person name="Parra A."/>
            <person name="Patel S."/>
            <person name="Patil S."/>
            <person name="Perez A."/>
            <person name="Perez Y."/>
            <person name="Pham C."/>
            <person name="Primus E.L."/>
            <person name="Pu L.-L."/>
            <person name="Puazo M."/>
            <person name="Qin X."/>
            <person name="Quiroz J.B."/>
            <person name="Reese J."/>
            <person name="Richards S."/>
            <person name="Rives C.M."/>
            <person name="Robberts R."/>
            <person name="Ruiz S.J."/>
            <person name="Ruiz M.J."/>
            <person name="Santibanez J."/>
            <person name="Schneider B.W."/>
            <person name="Sisson I."/>
            <person name="Smith M."/>
            <person name="Sodergren E."/>
            <person name="Song X.-Z."/>
            <person name="Song B.B."/>
            <person name="Summersgill H."/>
            <person name="Thelus R."/>
            <person name="Thornton R.D."/>
            <person name="Trejos Z.Y."/>
            <person name="Usmani K."/>
            <person name="Vattathil S."/>
            <person name="Villasana D."/>
            <person name="Walker D.L."/>
            <person name="Wang S."/>
            <person name="Wang K."/>
            <person name="White C.S."/>
            <person name="Williams A.C."/>
            <person name="Williamson J."/>
            <person name="Wilson K."/>
            <person name="Woghiren I.O."/>
            <person name="Woodworth J.R."/>
            <person name="Worley K.C."/>
            <person name="Wright R.A."/>
            <person name="Wu W."/>
            <person name="Young L."/>
            <person name="Zhang L."/>
            <person name="Zhang J."/>
            <person name="Zhu Y."/>
            <person name="Muzny D.M."/>
            <person name="Weinstock G."/>
            <person name="Gibbs R.A."/>
        </authorList>
    </citation>
    <scope>NUCLEOTIDE SEQUENCE [LARGE SCALE GENOMIC DNA]</scope>
    <source>
        <strain evidence="2">LSR1</strain>
    </source>
</reference>
<protein>
    <submittedName>
        <fullName evidence="1">Uncharacterized protein</fullName>
    </submittedName>
</protein>
<accession>A0A8R2NRY3</accession>
<dbReference type="GeneID" id="100569310"/>
<reference evidence="1" key="2">
    <citation type="submission" date="2022-06" db="UniProtKB">
        <authorList>
            <consortium name="EnsemblMetazoa"/>
        </authorList>
    </citation>
    <scope>IDENTIFICATION</scope>
</reference>
<proteinExistence type="predicted"/>
<keyword evidence="2" id="KW-1185">Reference proteome</keyword>
<sequence length="106" mass="12121">MVTNGKYKNISIQQTKLARTSKTIYELPRENLTEAELVRKSTSDRTKCRVAHKAWFPLPVITKPAMTEKPQRKPNKKLVLKKDGELTTRLGLTRGSQEKVSIVMKL</sequence>